<dbReference type="OrthoDB" id="428480at2759"/>
<gene>
    <name evidence="11" type="ORF">SEPMUDRAFT_63168</name>
</gene>
<evidence type="ECO:0000256" key="2">
    <source>
        <dbReference type="ARBA" id="ARBA00006285"/>
    </source>
</evidence>
<evidence type="ECO:0000256" key="8">
    <source>
        <dbReference type="SAM" id="SignalP"/>
    </source>
</evidence>
<evidence type="ECO:0000256" key="4">
    <source>
        <dbReference type="ARBA" id="ARBA00022801"/>
    </source>
</evidence>
<dbReference type="OMA" id="GNNYHAT"/>
<evidence type="ECO:0000313" key="11">
    <source>
        <dbReference type="EMBL" id="EMF14622.1"/>
    </source>
</evidence>
<dbReference type="GO" id="GO:0005975">
    <property type="term" value="P:carbohydrate metabolic process"/>
    <property type="evidence" value="ECO:0007669"/>
    <property type="project" value="InterPro"/>
</dbReference>
<dbReference type="PANTHER" id="PTHR43678:SF1">
    <property type="entry name" value="BETA-N-ACETYLHEXOSAMINIDASE"/>
    <property type="match status" value="1"/>
</dbReference>
<dbReference type="PANTHER" id="PTHR43678">
    <property type="entry name" value="PUTATIVE (AFU_ORTHOLOGUE AFUA_2G00640)-RELATED"/>
    <property type="match status" value="1"/>
</dbReference>
<protein>
    <recommendedName>
        <fullName evidence="3">beta-N-acetylhexosaminidase</fullName>
        <ecNumber evidence="3">3.2.1.52</ecNumber>
    </recommendedName>
</protein>
<sequence>MLTAVYAVLVLSTTCLADWTGLPTVPFTASGGGTFDLAQLNKIVVDTEYADAKDTDGWTLIPPSLRAFAETFAADMAAISPSVPAISVECGKHAAAGQVFLTVANNSDFRDAADRWTSEAYAINVTSTGVIITGASPLGVWWGTRSLLQQAALHDGRIEAGYGIDSPGWGTRGIFLDAGRHYYPPEFLIEMCSWISFYKQNTFHVHLSDNLYNNIEIYSMERQQELYSAFRLWSDEPALAGLNRRRNESYTRQDFDYIQSSCAARGVTVIPEIEMPGHALVFTQWKPELAIAEQFDLLNITYPDTIPLMETIWKTFLPWFHSKAVHIGADEYVDNTLSKDALAEVYNDFVNAMNSYIAATGNKTIRIWGTFPPKSNYTNNISTNVTLQHWEFFEDYPYQDYIQNGYKVINSDDHTYLVQKYSTSYPQQLHNTTLLFHGNPEDGTAFAPHIFDPNNATNNPPRNSPGVLGHVAAQWNDYGPNTSTYLEAYYPWRDYLPALADKQWGGNILEDEYEEVWEKLQKVAPGQNLDRRVDSKGDVIVEYDFTRISLAEVVAGYENENGMMMVIPDLSGNGYDANSTCDIVPTTPDDDEGGSTTAIHISPNCTFSTPLTSKGQNYTLSFTLQQTSTTTGGEGGGGGSIFTGPDSELRSGNGTSTQLMLVSAGNAFALNYSLPIGEWVEAKLMGRGNRTFFAVAGMDDEMEFRTVVGVNGERFAWSEMAIVAPLNVIGGGGWEGLLKRMKLVDYAV</sequence>
<evidence type="ECO:0000256" key="7">
    <source>
        <dbReference type="SAM" id="MobiDB-lite"/>
    </source>
</evidence>
<dbReference type="Pfam" id="PF02838">
    <property type="entry name" value="Glyco_hydro_20b"/>
    <property type="match status" value="1"/>
</dbReference>
<keyword evidence="5" id="KW-0326">Glycosidase</keyword>
<dbReference type="STRING" id="692275.M3B4A4"/>
<evidence type="ECO:0000259" key="9">
    <source>
        <dbReference type="Pfam" id="PF00728"/>
    </source>
</evidence>
<dbReference type="InterPro" id="IPR029018">
    <property type="entry name" value="Hex-like_dom2"/>
</dbReference>
<keyword evidence="4 11" id="KW-0378">Hydrolase</keyword>
<evidence type="ECO:0000256" key="5">
    <source>
        <dbReference type="ARBA" id="ARBA00023295"/>
    </source>
</evidence>
<comment type="similarity">
    <text evidence="2">Belongs to the glycosyl hydrolase 20 family.</text>
</comment>
<dbReference type="GeneID" id="27906763"/>
<reference evidence="11 12" key="1">
    <citation type="journal article" date="2012" name="PLoS Pathog.">
        <title>Diverse lifestyles and strategies of plant pathogenesis encoded in the genomes of eighteen Dothideomycetes fungi.</title>
        <authorList>
            <person name="Ohm R.A."/>
            <person name="Feau N."/>
            <person name="Henrissat B."/>
            <person name="Schoch C.L."/>
            <person name="Horwitz B.A."/>
            <person name="Barry K.W."/>
            <person name="Condon B.J."/>
            <person name="Copeland A.C."/>
            <person name="Dhillon B."/>
            <person name="Glaser F."/>
            <person name="Hesse C.N."/>
            <person name="Kosti I."/>
            <person name="LaButti K."/>
            <person name="Lindquist E.A."/>
            <person name="Lucas S."/>
            <person name="Salamov A.A."/>
            <person name="Bradshaw R.E."/>
            <person name="Ciuffetti L."/>
            <person name="Hamelin R.C."/>
            <person name="Kema G.H.J."/>
            <person name="Lawrence C."/>
            <person name="Scott J.A."/>
            <person name="Spatafora J.W."/>
            <person name="Turgeon B.G."/>
            <person name="de Wit P.J.G.M."/>
            <person name="Zhong S."/>
            <person name="Goodwin S.B."/>
            <person name="Grigoriev I.V."/>
        </authorList>
    </citation>
    <scope>NUCLEOTIDE SEQUENCE [LARGE SCALE GENOMIC DNA]</scope>
    <source>
        <strain evidence="11 12">SO2202</strain>
    </source>
</reference>
<proteinExistence type="inferred from homology"/>
<dbReference type="eggNOG" id="KOG2499">
    <property type="taxonomic scope" value="Eukaryota"/>
</dbReference>
<keyword evidence="12" id="KW-1185">Reference proteome</keyword>
<dbReference type="RefSeq" id="XP_016762743.1">
    <property type="nucleotide sequence ID" value="XM_016909626.1"/>
</dbReference>
<accession>M3B4A4</accession>
<dbReference type="PRINTS" id="PR00738">
    <property type="entry name" value="GLHYDRLASE20"/>
</dbReference>
<evidence type="ECO:0000313" key="12">
    <source>
        <dbReference type="Proteomes" id="UP000016931"/>
    </source>
</evidence>
<dbReference type="SUPFAM" id="SSF51445">
    <property type="entry name" value="(Trans)glycosidases"/>
    <property type="match status" value="1"/>
</dbReference>
<dbReference type="InterPro" id="IPR052764">
    <property type="entry name" value="GH20_Enzymes"/>
</dbReference>
<keyword evidence="8" id="KW-0732">Signal</keyword>
<dbReference type="AlphaFoldDB" id="M3B4A4"/>
<feature type="signal peptide" evidence="8">
    <location>
        <begin position="1"/>
        <end position="17"/>
    </location>
</feature>
<dbReference type="GO" id="GO:0004563">
    <property type="term" value="F:beta-N-acetylhexosaminidase activity"/>
    <property type="evidence" value="ECO:0007669"/>
    <property type="project" value="UniProtKB-EC"/>
</dbReference>
<dbReference type="InterPro" id="IPR015882">
    <property type="entry name" value="HEX_bac_N"/>
</dbReference>
<dbReference type="SUPFAM" id="SSF55545">
    <property type="entry name" value="beta-N-acetylhexosaminidase-like domain"/>
    <property type="match status" value="1"/>
</dbReference>
<feature type="chain" id="PRO_5004031706" description="beta-N-acetylhexosaminidase" evidence="8">
    <location>
        <begin position="18"/>
        <end position="748"/>
    </location>
</feature>
<evidence type="ECO:0000259" key="10">
    <source>
        <dbReference type="Pfam" id="PF02838"/>
    </source>
</evidence>
<dbReference type="Gene3D" id="3.30.379.10">
    <property type="entry name" value="Chitobiase/beta-hexosaminidase domain 2-like"/>
    <property type="match status" value="1"/>
</dbReference>
<dbReference type="InterPro" id="IPR015883">
    <property type="entry name" value="Glyco_hydro_20_cat"/>
</dbReference>
<dbReference type="HOGENOM" id="CLU_010969_1_1_1"/>
<dbReference type="Proteomes" id="UP000016931">
    <property type="component" value="Unassembled WGS sequence"/>
</dbReference>
<feature type="active site" description="Proton donor" evidence="6">
    <location>
        <position position="331"/>
    </location>
</feature>
<feature type="domain" description="Beta-hexosaminidase bacterial type N-terminal" evidence="10">
    <location>
        <begin position="92"/>
        <end position="151"/>
    </location>
</feature>
<dbReference type="Gene3D" id="3.20.20.80">
    <property type="entry name" value="Glycosidases"/>
    <property type="match status" value="1"/>
</dbReference>
<dbReference type="InterPro" id="IPR025705">
    <property type="entry name" value="Beta_hexosaminidase_sua/sub"/>
</dbReference>
<feature type="compositionally biased region" description="Gly residues" evidence="7">
    <location>
        <begin position="632"/>
        <end position="641"/>
    </location>
</feature>
<dbReference type="EMBL" id="KB456262">
    <property type="protein sequence ID" value="EMF14622.1"/>
    <property type="molecule type" value="Genomic_DNA"/>
</dbReference>
<organism evidence="11 12">
    <name type="scientific">Sphaerulina musiva (strain SO2202)</name>
    <name type="common">Poplar stem canker fungus</name>
    <name type="synonym">Septoria musiva</name>
    <dbReference type="NCBI Taxonomy" id="692275"/>
    <lineage>
        <taxon>Eukaryota</taxon>
        <taxon>Fungi</taxon>
        <taxon>Dikarya</taxon>
        <taxon>Ascomycota</taxon>
        <taxon>Pezizomycotina</taxon>
        <taxon>Dothideomycetes</taxon>
        <taxon>Dothideomycetidae</taxon>
        <taxon>Mycosphaerellales</taxon>
        <taxon>Mycosphaerellaceae</taxon>
        <taxon>Sphaerulina</taxon>
    </lineage>
</organism>
<comment type="catalytic activity">
    <reaction evidence="1">
        <text>Hydrolysis of terminal non-reducing N-acetyl-D-hexosamine residues in N-acetyl-beta-D-hexosaminides.</text>
        <dbReference type="EC" id="3.2.1.52"/>
    </reaction>
</comment>
<evidence type="ECO:0000256" key="6">
    <source>
        <dbReference type="PIRSR" id="PIRSR625705-1"/>
    </source>
</evidence>
<evidence type="ECO:0000256" key="3">
    <source>
        <dbReference type="ARBA" id="ARBA00012663"/>
    </source>
</evidence>
<dbReference type="EC" id="3.2.1.52" evidence="3"/>
<evidence type="ECO:0000256" key="1">
    <source>
        <dbReference type="ARBA" id="ARBA00001231"/>
    </source>
</evidence>
<feature type="region of interest" description="Disordered" evidence="7">
    <location>
        <begin position="627"/>
        <end position="654"/>
    </location>
</feature>
<dbReference type="Pfam" id="PF00728">
    <property type="entry name" value="Glyco_hydro_20"/>
    <property type="match status" value="1"/>
</dbReference>
<dbReference type="InterPro" id="IPR017853">
    <property type="entry name" value="GH"/>
</dbReference>
<feature type="domain" description="Glycoside hydrolase family 20 catalytic" evidence="9">
    <location>
        <begin position="172"/>
        <end position="504"/>
    </location>
</feature>
<name>M3B4A4_SPHMS</name>
<dbReference type="CDD" id="cd06564">
    <property type="entry name" value="GH20_DspB_LnbB-like"/>
    <property type="match status" value="1"/>
</dbReference>